<keyword evidence="1 2" id="KW-0238">DNA-binding</keyword>
<dbReference type="AlphaFoldDB" id="A0A5M3WRQ7"/>
<dbReference type="GO" id="GO:0000976">
    <property type="term" value="F:transcription cis-regulatory region binding"/>
    <property type="evidence" value="ECO:0007669"/>
    <property type="project" value="TreeGrafter"/>
</dbReference>
<dbReference type="InterPro" id="IPR009057">
    <property type="entry name" value="Homeodomain-like_sf"/>
</dbReference>
<dbReference type="InterPro" id="IPR050109">
    <property type="entry name" value="HTH-type_TetR-like_transc_reg"/>
</dbReference>
<evidence type="ECO:0000313" key="5">
    <source>
        <dbReference type="Proteomes" id="UP000331127"/>
    </source>
</evidence>
<proteinExistence type="predicted"/>
<gene>
    <name evidence="4" type="primary">kstR</name>
    <name evidence="4" type="ORF">Amac_048870</name>
</gene>
<dbReference type="OrthoDB" id="7186128at2"/>
<name>A0A5M3WRQ7_9ACTN</name>
<dbReference type="Proteomes" id="UP000331127">
    <property type="component" value="Unassembled WGS sequence"/>
</dbReference>
<evidence type="ECO:0000256" key="2">
    <source>
        <dbReference type="PROSITE-ProRule" id="PRU00335"/>
    </source>
</evidence>
<evidence type="ECO:0000313" key="4">
    <source>
        <dbReference type="EMBL" id="GES11290.1"/>
    </source>
</evidence>
<protein>
    <submittedName>
        <fullName evidence="4">HTH-type transcriptional repressor KstR</fullName>
    </submittedName>
</protein>
<dbReference type="InterPro" id="IPR001647">
    <property type="entry name" value="HTH_TetR"/>
</dbReference>
<dbReference type="SUPFAM" id="SSF46689">
    <property type="entry name" value="Homeodomain-like"/>
    <property type="match status" value="1"/>
</dbReference>
<feature type="domain" description="HTH tetR-type" evidence="3">
    <location>
        <begin position="14"/>
        <end position="74"/>
    </location>
</feature>
<dbReference type="Pfam" id="PF00440">
    <property type="entry name" value="TetR_N"/>
    <property type="match status" value="1"/>
</dbReference>
<organism evidence="4 5">
    <name type="scientific">Acrocarpospora macrocephala</name>
    <dbReference type="NCBI Taxonomy" id="150177"/>
    <lineage>
        <taxon>Bacteria</taxon>
        <taxon>Bacillati</taxon>
        <taxon>Actinomycetota</taxon>
        <taxon>Actinomycetes</taxon>
        <taxon>Streptosporangiales</taxon>
        <taxon>Streptosporangiaceae</taxon>
        <taxon>Acrocarpospora</taxon>
    </lineage>
</organism>
<comment type="caution">
    <text evidence="4">The sequence shown here is derived from an EMBL/GenBank/DDBJ whole genome shotgun (WGS) entry which is preliminary data.</text>
</comment>
<evidence type="ECO:0000256" key="1">
    <source>
        <dbReference type="ARBA" id="ARBA00023125"/>
    </source>
</evidence>
<dbReference type="PANTHER" id="PTHR30055:SF242">
    <property type="entry name" value="HTH-TYPE TRANSCRIPTIONAL REPRESSOR KSTR"/>
    <property type="match status" value="1"/>
</dbReference>
<dbReference type="PROSITE" id="PS50977">
    <property type="entry name" value="HTH_TETR_2"/>
    <property type="match status" value="1"/>
</dbReference>
<accession>A0A5M3WRQ7</accession>
<dbReference type="RefSeq" id="WP_155356662.1">
    <property type="nucleotide sequence ID" value="NZ_BAAAHL010000011.1"/>
</dbReference>
<sequence length="203" mass="22241">MTTRIRGRSAEDAAERRRRAVDAARELALEGGPDAVQMRAVAERAGMTTVTLYRLVPSKVALLTLLAVDQVGRYAAYNEAHPIEGGTRGDRVGRVFKRAFVEVTREPNLGRAIVSVFSGVHQIEHIEQLPGSSETYLIDLARQALESDGVPATGEELRLLRMVRLVWGAAVGQWLSGIMDIDIVYDMIDLACAQLDAATRARD</sequence>
<dbReference type="GO" id="GO:0003700">
    <property type="term" value="F:DNA-binding transcription factor activity"/>
    <property type="evidence" value="ECO:0007669"/>
    <property type="project" value="TreeGrafter"/>
</dbReference>
<feature type="DNA-binding region" description="H-T-H motif" evidence="2">
    <location>
        <begin position="37"/>
        <end position="56"/>
    </location>
</feature>
<dbReference type="Gene3D" id="1.10.357.10">
    <property type="entry name" value="Tetracycline Repressor, domain 2"/>
    <property type="match status" value="1"/>
</dbReference>
<reference evidence="4 5" key="1">
    <citation type="submission" date="2019-10" db="EMBL/GenBank/DDBJ databases">
        <title>Whole genome shotgun sequence of Acrocarpospora macrocephala NBRC 16266.</title>
        <authorList>
            <person name="Ichikawa N."/>
            <person name="Kimura A."/>
            <person name="Kitahashi Y."/>
            <person name="Komaki H."/>
            <person name="Oguchi A."/>
        </authorList>
    </citation>
    <scope>NUCLEOTIDE SEQUENCE [LARGE SCALE GENOMIC DNA]</scope>
    <source>
        <strain evidence="4 5">NBRC 16266</strain>
    </source>
</reference>
<evidence type="ECO:0000259" key="3">
    <source>
        <dbReference type="PROSITE" id="PS50977"/>
    </source>
</evidence>
<keyword evidence="5" id="KW-1185">Reference proteome</keyword>
<dbReference type="EMBL" id="BLAE01000028">
    <property type="protein sequence ID" value="GES11290.1"/>
    <property type="molecule type" value="Genomic_DNA"/>
</dbReference>
<dbReference type="PANTHER" id="PTHR30055">
    <property type="entry name" value="HTH-TYPE TRANSCRIPTIONAL REGULATOR RUTR"/>
    <property type="match status" value="1"/>
</dbReference>